<dbReference type="AlphaFoldDB" id="A0A2J5HE56"/>
<feature type="transmembrane region" description="Helical" evidence="1">
    <location>
        <begin position="27"/>
        <end position="47"/>
    </location>
</feature>
<accession>A0A2J5HE56</accession>
<organism evidence="2 3">
    <name type="scientific">Aspergillus taichungensis</name>
    <dbReference type="NCBI Taxonomy" id="482145"/>
    <lineage>
        <taxon>Eukaryota</taxon>
        <taxon>Fungi</taxon>
        <taxon>Dikarya</taxon>
        <taxon>Ascomycota</taxon>
        <taxon>Pezizomycotina</taxon>
        <taxon>Eurotiomycetes</taxon>
        <taxon>Eurotiomycetidae</taxon>
        <taxon>Eurotiales</taxon>
        <taxon>Aspergillaceae</taxon>
        <taxon>Aspergillus</taxon>
        <taxon>Aspergillus subgen. Circumdati</taxon>
    </lineage>
</organism>
<name>A0A2J5HE56_9EURO</name>
<keyword evidence="1" id="KW-0472">Membrane</keyword>
<protein>
    <submittedName>
        <fullName evidence="2">Uncharacterized protein</fullName>
    </submittedName>
</protein>
<sequence>MIGRFLFPSWEFVPTWFVLMISDTPDLIHGVAMLFFFFFFLLLLFSFSFFSPFSFLLFSSSLLYLLVIWPIPADDSAMRSTQGFLDVHVLKKDSAKDDEYVWIGGQTPGL</sequence>
<keyword evidence="1" id="KW-1133">Transmembrane helix</keyword>
<evidence type="ECO:0000313" key="3">
    <source>
        <dbReference type="Proteomes" id="UP000235023"/>
    </source>
</evidence>
<feature type="transmembrane region" description="Helical" evidence="1">
    <location>
        <begin position="53"/>
        <end position="71"/>
    </location>
</feature>
<proteinExistence type="predicted"/>
<keyword evidence="1" id="KW-0812">Transmembrane</keyword>
<evidence type="ECO:0000256" key="1">
    <source>
        <dbReference type="SAM" id="Phobius"/>
    </source>
</evidence>
<dbReference type="Proteomes" id="UP000235023">
    <property type="component" value="Unassembled WGS sequence"/>
</dbReference>
<reference evidence="3" key="1">
    <citation type="submission" date="2017-12" db="EMBL/GenBank/DDBJ databases">
        <authorList>
            <consortium name="DOE Joint Genome Institute"/>
            <person name="Mondo S.J."/>
            <person name="Kjaerbolling I."/>
            <person name="Vesth T.C."/>
            <person name="Frisvad J.C."/>
            <person name="Nybo J.L."/>
            <person name="Theobald S."/>
            <person name="Kuo A."/>
            <person name="Bowyer P."/>
            <person name="Matsuda Y."/>
            <person name="Lyhne E.K."/>
            <person name="Kogle M.E."/>
            <person name="Clum A."/>
            <person name="Lipzen A."/>
            <person name="Salamov A."/>
            <person name="Ngan C.Y."/>
            <person name="Daum C."/>
            <person name="Chiniquy J."/>
            <person name="Barry K."/>
            <person name="LaButti K."/>
            <person name="Haridas S."/>
            <person name="Simmons B.A."/>
            <person name="Magnuson J.K."/>
            <person name="Mortensen U.H."/>
            <person name="Larsen T.O."/>
            <person name="Grigoriev I.V."/>
            <person name="Baker S.E."/>
            <person name="Andersen M.R."/>
            <person name="Nordberg H.P."/>
            <person name="Cantor M.N."/>
            <person name="Hua S.X."/>
        </authorList>
    </citation>
    <scope>NUCLEOTIDE SEQUENCE [LARGE SCALE GENOMIC DNA]</scope>
    <source>
        <strain evidence="3">IBT 19404</strain>
    </source>
</reference>
<keyword evidence="3" id="KW-1185">Reference proteome</keyword>
<dbReference type="EMBL" id="KZ559663">
    <property type="protein sequence ID" value="PLN75103.1"/>
    <property type="molecule type" value="Genomic_DNA"/>
</dbReference>
<evidence type="ECO:0000313" key="2">
    <source>
        <dbReference type="EMBL" id="PLN75103.1"/>
    </source>
</evidence>
<gene>
    <name evidence="2" type="ORF">BDW42DRAFT_43894</name>
</gene>